<proteinExistence type="predicted"/>
<dbReference type="EMBL" id="JAULSU010000002">
    <property type="protein sequence ID" value="KAK0627369.1"/>
    <property type="molecule type" value="Genomic_DNA"/>
</dbReference>
<gene>
    <name evidence="2" type="ORF">B0T14DRAFT_135225</name>
</gene>
<name>A0AA39X4X0_9PEZI</name>
<accession>A0AA39X4X0</accession>
<keyword evidence="1" id="KW-0472">Membrane</keyword>
<comment type="caution">
    <text evidence="2">The sequence shown here is derived from an EMBL/GenBank/DDBJ whole genome shotgun (WGS) entry which is preliminary data.</text>
</comment>
<dbReference type="AlphaFoldDB" id="A0AA39X4X0"/>
<evidence type="ECO:0000256" key="1">
    <source>
        <dbReference type="SAM" id="Phobius"/>
    </source>
</evidence>
<reference evidence="2" key="1">
    <citation type="submission" date="2023-06" db="EMBL/GenBank/DDBJ databases">
        <title>Genome-scale phylogeny and comparative genomics of the fungal order Sordariales.</title>
        <authorList>
            <consortium name="Lawrence Berkeley National Laboratory"/>
            <person name="Hensen N."/>
            <person name="Bonometti L."/>
            <person name="Westerberg I."/>
            <person name="Brannstrom I.O."/>
            <person name="Guillou S."/>
            <person name="Cros-Aarteil S."/>
            <person name="Calhoun S."/>
            <person name="Haridas S."/>
            <person name="Kuo A."/>
            <person name="Mondo S."/>
            <person name="Pangilinan J."/>
            <person name="Riley R."/>
            <person name="Labutti K."/>
            <person name="Andreopoulos B."/>
            <person name="Lipzen A."/>
            <person name="Chen C."/>
            <person name="Yanf M."/>
            <person name="Daum C."/>
            <person name="Ng V."/>
            <person name="Clum A."/>
            <person name="Steindorff A."/>
            <person name="Ohm R."/>
            <person name="Martin F."/>
            <person name="Silar P."/>
            <person name="Natvig D."/>
            <person name="Lalanne C."/>
            <person name="Gautier V."/>
            <person name="Ament-Velasquez S.L."/>
            <person name="Kruys A."/>
            <person name="Hutchinson M.I."/>
            <person name="Powell A.J."/>
            <person name="Barry K."/>
            <person name="Miller A.N."/>
            <person name="Grigoriev I.V."/>
            <person name="Debuchy R."/>
            <person name="Gladieux P."/>
            <person name="Thoren M.H."/>
            <person name="Johannesson H."/>
        </authorList>
    </citation>
    <scope>NUCLEOTIDE SEQUENCE</scope>
    <source>
        <strain evidence="2">CBS 606.72</strain>
    </source>
</reference>
<organism evidence="2 3">
    <name type="scientific">Immersiella caudata</name>
    <dbReference type="NCBI Taxonomy" id="314043"/>
    <lineage>
        <taxon>Eukaryota</taxon>
        <taxon>Fungi</taxon>
        <taxon>Dikarya</taxon>
        <taxon>Ascomycota</taxon>
        <taxon>Pezizomycotina</taxon>
        <taxon>Sordariomycetes</taxon>
        <taxon>Sordariomycetidae</taxon>
        <taxon>Sordariales</taxon>
        <taxon>Lasiosphaeriaceae</taxon>
        <taxon>Immersiella</taxon>
    </lineage>
</organism>
<feature type="transmembrane region" description="Helical" evidence="1">
    <location>
        <begin position="132"/>
        <end position="155"/>
    </location>
</feature>
<evidence type="ECO:0000313" key="3">
    <source>
        <dbReference type="Proteomes" id="UP001175000"/>
    </source>
</evidence>
<dbReference type="Proteomes" id="UP001175000">
    <property type="component" value="Unassembled WGS sequence"/>
</dbReference>
<evidence type="ECO:0000313" key="2">
    <source>
        <dbReference type="EMBL" id="KAK0627369.1"/>
    </source>
</evidence>
<keyword evidence="1" id="KW-1133">Transmembrane helix</keyword>
<sequence length="164" mass="18253">MTQVFSGSAITLLPFSNPVSAAYKMVSLLHVSLSLFLCPSSASRPSSASFSKKLRWAKDLGFGERFRWRLRATEKMAMARSTARRMPATMARMVLTERGVGSGCWVWGWDCVSQVFGFSEDEVVCGERWRRGAILCGVVCMFGWWVGGVGLLCVFPPFRCLTTM</sequence>
<protein>
    <submittedName>
        <fullName evidence="2">Uncharacterized protein</fullName>
    </submittedName>
</protein>
<keyword evidence="3" id="KW-1185">Reference proteome</keyword>
<keyword evidence="1" id="KW-0812">Transmembrane</keyword>